<dbReference type="Pfam" id="PF00392">
    <property type="entry name" value="GntR"/>
    <property type="match status" value="1"/>
</dbReference>
<evidence type="ECO:0000256" key="4">
    <source>
        <dbReference type="ARBA" id="ARBA00023125"/>
    </source>
</evidence>
<gene>
    <name evidence="7" type="ORF">D8780_07485</name>
</gene>
<dbReference type="Gene3D" id="3.40.640.10">
    <property type="entry name" value="Type I PLP-dependent aspartate aminotransferase-like (Major domain)"/>
    <property type="match status" value="1"/>
</dbReference>
<comment type="similarity">
    <text evidence="1">In the C-terminal section; belongs to the class-I pyridoxal-phosphate-dependent aminotransferase family.</text>
</comment>
<dbReference type="RefSeq" id="WP_121645038.1">
    <property type="nucleotide sequence ID" value="NZ_RCWN01000001.1"/>
</dbReference>
<keyword evidence="7" id="KW-0808">Transferase</keyword>
<dbReference type="PROSITE" id="PS50949">
    <property type="entry name" value="HTH_GNTR"/>
    <property type="match status" value="1"/>
</dbReference>
<evidence type="ECO:0000256" key="1">
    <source>
        <dbReference type="ARBA" id="ARBA00005384"/>
    </source>
</evidence>
<dbReference type="AlphaFoldDB" id="A0A3L7JBQ9"/>
<keyword evidence="4" id="KW-0238">DNA-binding</keyword>
<evidence type="ECO:0000259" key="6">
    <source>
        <dbReference type="PROSITE" id="PS50949"/>
    </source>
</evidence>
<dbReference type="Proteomes" id="UP000281094">
    <property type="component" value="Unassembled WGS sequence"/>
</dbReference>
<dbReference type="CDD" id="cd00609">
    <property type="entry name" value="AAT_like"/>
    <property type="match status" value="1"/>
</dbReference>
<dbReference type="GO" id="GO:0003700">
    <property type="term" value="F:DNA-binding transcription factor activity"/>
    <property type="evidence" value="ECO:0007669"/>
    <property type="project" value="InterPro"/>
</dbReference>
<keyword evidence="8" id="KW-1185">Reference proteome</keyword>
<protein>
    <submittedName>
        <fullName evidence="7">PLP-dependent aminotransferase family protein</fullName>
    </submittedName>
</protein>
<reference evidence="7 8" key="1">
    <citation type="submission" date="2018-10" db="EMBL/GenBank/DDBJ databases">
        <title>Notoacmeibacter sp. M2BS9Y-3-1, whole genome shotgun sequence.</title>
        <authorList>
            <person name="Tuo L."/>
        </authorList>
    </citation>
    <scope>NUCLEOTIDE SEQUENCE [LARGE SCALE GENOMIC DNA]</scope>
    <source>
        <strain evidence="7 8">M2BS9Y-3-1</strain>
    </source>
</reference>
<proteinExistence type="inferred from homology"/>
<evidence type="ECO:0000256" key="2">
    <source>
        <dbReference type="ARBA" id="ARBA00022898"/>
    </source>
</evidence>
<evidence type="ECO:0000256" key="3">
    <source>
        <dbReference type="ARBA" id="ARBA00023015"/>
    </source>
</evidence>
<keyword evidence="2" id="KW-0663">Pyridoxal phosphate</keyword>
<dbReference type="InterPro" id="IPR004839">
    <property type="entry name" value="Aminotransferase_I/II_large"/>
</dbReference>
<dbReference type="GO" id="GO:0008483">
    <property type="term" value="F:transaminase activity"/>
    <property type="evidence" value="ECO:0007669"/>
    <property type="project" value="UniProtKB-KW"/>
</dbReference>
<dbReference type="SMART" id="SM00345">
    <property type="entry name" value="HTH_GNTR"/>
    <property type="match status" value="1"/>
</dbReference>
<dbReference type="SUPFAM" id="SSF53383">
    <property type="entry name" value="PLP-dependent transferases"/>
    <property type="match status" value="1"/>
</dbReference>
<keyword evidence="7" id="KW-0032">Aminotransferase</keyword>
<dbReference type="InterPro" id="IPR051446">
    <property type="entry name" value="HTH_trans_reg/aminotransferase"/>
</dbReference>
<comment type="caution">
    <text evidence="7">The sequence shown here is derived from an EMBL/GenBank/DDBJ whole genome shotgun (WGS) entry which is preliminary data.</text>
</comment>
<dbReference type="PANTHER" id="PTHR46577:SF1">
    <property type="entry name" value="HTH-TYPE TRANSCRIPTIONAL REGULATORY PROTEIN GABR"/>
    <property type="match status" value="1"/>
</dbReference>
<dbReference type="GO" id="GO:0030170">
    <property type="term" value="F:pyridoxal phosphate binding"/>
    <property type="evidence" value="ECO:0007669"/>
    <property type="project" value="InterPro"/>
</dbReference>
<dbReference type="EMBL" id="RCWN01000001">
    <property type="protein sequence ID" value="RLQ88073.1"/>
    <property type="molecule type" value="Genomic_DNA"/>
</dbReference>
<dbReference type="Gene3D" id="1.10.10.10">
    <property type="entry name" value="Winged helix-like DNA-binding domain superfamily/Winged helix DNA-binding domain"/>
    <property type="match status" value="1"/>
</dbReference>
<dbReference type="PANTHER" id="PTHR46577">
    <property type="entry name" value="HTH-TYPE TRANSCRIPTIONAL REGULATORY PROTEIN GABR"/>
    <property type="match status" value="1"/>
</dbReference>
<sequence length="476" mass="52068">MTDWIPTLPESRQPIYLRLADAIEKAIISSELAPGAKLPPQRNLAFDLGVTLGTVTRAYQTARERGLLTGEVGRGTFVRNGEEAESSNLSSNSDPVFGMLGKRYSSTPQSKGPLIFSSTSAPNVGQMEAIKATFENTVAKDEHRLIDYVRRLPPSWSEAGARWLSMGGWQPNPESTFATNGADPAILAAMATVAAPGERIVMETPTYKCAAQAIGLIGRIPIAGQCDEEGLRPDEFERLCARQHPRAVFLMPALQNPTLATMSETRRREIVEIARRHNVWIIEDNVYGSLLDDHFTPLAALAPERTFHLSSLSKAVAAGLRVGWMNCPPGQAARAASAHKLLAGPKSFMQAQLGAEIVLSGAADDIRKNVKEELAGRHALTCRYLEGFEFSSNPHMPFFWIKLPEQWSSSSFVKAAEAHGIRVDSEDEYKPVRSETQLHRVRIGVSAVPDRDKLEQGLTVLSNLLHNGAASYETFA</sequence>
<dbReference type="SUPFAM" id="SSF46785">
    <property type="entry name" value="Winged helix' DNA-binding domain"/>
    <property type="match status" value="1"/>
</dbReference>
<dbReference type="InterPro" id="IPR015421">
    <property type="entry name" value="PyrdxlP-dep_Trfase_major"/>
</dbReference>
<dbReference type="InterPro" id="IPR000524">
    <property type="entry name" value="Tscrpt_reg_HTH_GntR"/>
</dbReference>
<dbReference type="CDD" id="cd07377">
    <property type="entry name" value="WHTH_GntR"/>
    <property type="match status" value="1"/>
</dbReference>
<accession>A0A3L7JBQ9</accession>
<evidence type="ECO:0000313" key="8">
    <source>
        <dbReference type="Proteomes" id="UP000281094"/>
    </source>
</evidence>
<dbReference type="InterPro" id="IPR036390">
    <property type="entry name" value="WH_DNA-bd_sf"/>
</dbReference>
<dbReference type="Pfam" id="PF00155">
    <property type="entry name" value="Aminotran_1_2"/>
    <property type="match status" value="1"/>
</dbReference>
<dbReference type="InterPro" id="IPR015424">
    <property type="entry name" value="PyrdxlP-dep_Trfase"/>
</dbReference>
<feature type="domain" description="HTH gntR-type" evidence="6">
    <location>
        <begin position="13"/>
        <end position="81"/>
    </location>
</feature>
<evidence type="ECO:0000256" key="5">
    <source>
        <dbReference type="ARBA" id="ARBA00023163"/>
    </source>
</evidence>
<dbReference type="InterPro" id="IPR036388">
    <property type="entry name" value="WH-like_DNA-bd_sf"/>
</dbReference>
<keyword evidence="5" id="KW-0804">Transcription</keyword>
<name>A0A3L7JBQ9_9HYPH</name>
<dbReference type="GO" id="GO:0003677">
    <property type="term" value="F:DNA binding"/>
    <property type="evidence" value="ECO:0007669"/>
    <property type="project" value="UniProtKB-KW"/>
</dbReference>
<evidence type="ECO:0000313" key="7">
    <source>
        <dbReference type="EMBL" id="RLQ88073.1"/>
    </source>
</evidence>
<organism evidence="7 8">
    <name type="scientific">Notoacmeibacter ruber</name>
    <dbReference type="NCBI Taxonomy" id="2670375"/>
    <lineage>
        <taxon>Bacteria</taxon>
        <taxon>Pseudomonadati</taxon>
        <taxon>Pseudomonadota</taxon>
        <taxon>Alphaproteobacteria</taxon>
        <taxon>Hyphomicrobiales</taxon>
        <taxon>Notoacmeibacteraceae</taxon>
        <taxon>Notoacmeibacter</taxon>
    </lineage>
</organism>
<keyword evidence="3" id="KW-0805">Transcription regulation</keyword>